<evidence type="ECO:0000313" key="3">
    <source>
        <dbReference type="Proteomes" id="UP000251213"/>
    </source>
</evidence>
<accession>A0A364K1A4</accession>
<reference evidence="2 3" key="1">
    <citation type="submission" date="2018-06" db="EMBL/GenBank/DDBJ databases">
        <title>Thermoflavimicrobium daqus sp. nov., a thermophilic microbe isolated from Moutai-flavour Daqu.</title>
        <authorList>
            <person name="Wang X."/>
            <person name="Zhou H."/>
        </authorList>
    </citation>
    <scope>NUCLEOTIDE SEQUENCE [LARGE SCALE GENOMIC DNA]</scope>
    <source>
        <strain evidence="2 3">FBKL4.011</strain>
    </source>
</reference>
<protein>
    <submittedName>
        <fullName evidence="2">Uncharacterized protein</fullName>
    </submittedName>
</protein>
<comment type="caution">
    <text evidence="2">The sequence shown here is derived from an EMBL/GenBank/DDBJ whole genome shotgun (WGS) entry which is preliminary data.</text>
</comment>
<keyword evidence="1" id="KW-0472">Membrane</keyword>
<proteinExistence type="predicted"/>
<sequence length="144" mass="16096">MLSGENMSKRESAGIVIALIVVGGLLLFLGLWFDILLNVMVLGKFIYEVRYLTYPKLQLKFINTPVIIIIGVILVLLGFQLVMHYNTPSLLWSHGVLEYIKVSWVGFVSTKGIVYSIVTGIHLVIVGVLIDKYSTRKKGKSNLN</sequence>
<keyword evidence="3" id="KW-1185">Reference proteome</keyword>
<evidence type="ECO:0000313" key="2">
    <source>
        <dbReference type="EMBL" id="RAL21480.1"/>
    </source>
</evidence>
<evidence type="ECO:0000256" key="1">
    <source>
        <dbReference type="SAM" id="Phobius"/>
    </source>
</evidence>
<dbReference type="Proteomes" id="UP000251213">
    <property type="component" value="Unassembled WGS sequence"/>
</dbReference>
<feature type="transmembrane region" description="Helical" evidence="1">
    <location>
        <begin position="112"/>
        <end position="130"/>
    </location>
</feature>
<reference evidence="2 3" key="2">
    <citation type="submission" date="2018-06" db="EMBL/GenBank/DDBJ databases">
        <authorList>
            <person name="Zhirakovskaya E."/>
        </authorList>
    </citation>
    <scope>NUCLEOTIDE SEQUENCE [LARGE SCALE GENOMIC DNA]</scope>
    <source>
        <strain evidence="2 3">FBKL4.011</strain>
    </source>
</reference>
<keyword evidence="1" id="KW-1133">Transmembrane helix</keyword>
<name>A0A364K1A4_9BACL</name>
<organism evidence="2 3">
    <name type="scientific">Thermoflavimicrobium daqui</name>
    <dbReference type="NCBI Taxonomy" id="2137476"/>
    <lineage>
        <taxon>Bacteria</taxon>
        <taxon>Bacillati</taxon>
        <taxon>Bacillota</taxon>
        <taxon>Bacilli</taxon>
        <taxon>Bacillales</taxon>
        <taxon>Thermoactinomycetaceae</taxon>
        <taxon>Thermoflavimicrobium</taxon>
    </lineage>
</organism>
<feature type="transmembrane region" description="Helical" evidence="1">
    <location>
        <begin position="61"/>
        <end position="83"/>
    </location>
</feature>
<dbReference type="AlphaFoldDB" id="A0A364K1A4"/>
<feature type="transmembrane region" description="Helical" evidence="1">
    <location>
        <begin position="12"/>
        <end position="40"/>
    </location>
</feature>
<gene>
    <name evidence="2" type="ORF">DL897_16115</name>
</gene>
<dbReference type="EMBL" id="QJKK01000013">
    <property type="protein sequence ID" value="RAL21480.1"/>
    <property type="molecule type" value="Genomic_DNA"/>
</dbReference>
<keyword evidence="1" id="KW-0812">Transmembrane</keyword>